<dbReference type="PANTHER" id="PTHR46276">
    <property type="entry name" value="E3 UBIQUITIN-PROTEIN LIGASE UBR5"/>
    <property type="match status" value="1"/>
</dbReference>
<feature type="domain" description="PABC" evidence="1">
    <location>
        <begin position="53"/>
        <end position="130"/>
    </location>
</feature>
<dbReference type="GO" id="GO:0005737">
    <property type="term" value="C:cytoplasm"/>
    <property type="evidence" value="ECO:0007669"/>
    <property type="project" value="TreeGrafter"/>
</dbReference>
<dbReference type="Proteomes" id="UP000712281">
    <property type="component" value="Unassembled WGS sequence"/>
</dbReference>
<comment type="caution">
    <text evidence="2">The sequence shown here is derived from an EMBL/GenBank/DDBJ whole genome shotgun (WGS) entry which is preliminary data.</text>
</comment>
<dbReference type="GO" id="GO:0005634">
    <property type="term" value="C:nucleus"/>
    <property type="evidence" value="ECO:0007669"/>
    <property type="project" value="TreeGrafter"/>
</dbReference>
<dbReference type="AlphaFoldDB" id="A0A8S9LT98"/>
<dbReference type="GO" id="GO:0003723">
    <property type="term" value="F:RNA binding"/>
    <property type="evidence" value="ECO:0007669"/>
    <property type="project" value="InterPro"/>
</dbReference>
<name>A0A8S9LT98_BRACR</name>
<dbReference type="Gene3D" id="1.10.1900.10">
    <property type="entry name" value="c-terminal domain of poly(a) binding protein"/>
    <property type="match status" value="1"/>
</dbReference>
<dbReference type="GO" id="GO:0034450">
    <property type="term" value="F:ubiquitin-ubiquitin ligase activity"/>
    <property type="evidence" value="ECO:0007669"/>
    <property type="project" value="TreeGrafter"/>
</dbReference>
<reference evidence="2" key="1">
    <citation type="submission" date="2019-12" db="EMBL/GenBank/DDBJ databases">
        <title>Genome sequencing and annotation of Brassica cretica.</title>
        <authorList>
            <person name="Studholme D.J."/>
            <person name="Sarris P.F."/>
        </authorList>
    </citation>
    <scope>NUCLEOTIDE SEQUENCE</scope>
    <source>
        <strain evidence="2">PFS-001/15</strain>
        <tissue evidence="2">Leaf</tissue>
    </source>
</reference>
<evidence type="ECO:0000313" key="2">
    <source>
        <dbReference type="EMBL" id="KAF2608393.1"/>
    </source>
</evidence>
<organism evidence="2 3">
    <name type="scientific">Brassica cretica</name>
    <name type="common">Mustard</name>
    <dbReference type="NCBI Taxonomy" id="69181"/>
    <lineage>
        <taxon>Eukaryota</taxon>
        <taxon>Viridiplantae</taxon>
        <taxon>Streptophyta</taxon>
        <taxon>Embryophyta</taxon>
        <taxon>Tracheophyta</taxon>
        <taxon>Spermatophyta</taxon>
        <taxon>Magnoliopsida</taxon>
        <taxon>eudicotyledons</taxon>
        <taxon>Gunneridae</taxon>
        <taxon>Pentapetalae</taxon>
        <taxon>rosids</taxon>
        <taxon>malvids</taxon>
        <taxon>Brassicales</taxon>
        <taxon>Brassicaceae</taxon>
        <taxon>Brassiceae</taxon>
        <taxon>Brassica</taxon>
    </lineage>
</organism>
<evidence type="ECO:0000313" key="3">
    <source>
        <dbReference type="Proteomes" id="UP000712281"/>
    </source>
</evidence>
<protein>
    <recommendedName>
        <fullName evidence="1">PABC domain-containing protein</fullName>
    </recommendedName>
</protein>
<accession>A0A8S9LT98</accession>
<proteinExistence type="predicted"/>
<evidence type="ECO:0000259" key="1">
    <source>
        <dbReference type="PROSITE" id="PS51309"/>
    </source>
</evidence>
<dbReference type="SUPFAM" id="SSF63570">
    <property type="entry name" value="PABC (PABP) domain"/>
    <property type="match status" value="1"/>
</dbReference>
<dbReference type="SMART" id="SM00517">
    <property type="entry name" value="PolyA"/>
    <property type="match status" value="1"/>
</dbReference>
<sequence>MKSNQRSSNNVSINHVTCKKICLFDAASREVRLPSIFHLSPLTGDDQAALEYLFNLLTSALALASPSNHSQILGEQLYPLVEKQEPVHVAKVTGMLLEMDQAEILHLLESPEALKAKVSMALDVLRLSANPSAVSSVDDQFAPSSTE</sequence>
<dbReference type="InterPro" id="IPR002004">
    <property type="entry name" value="PABP_HYD_C"/>
</dbReference>
<dbReference type="InterPro" id="IPR036053">
    <property type="entry name" value="PABP-dom"/>
</dbReference>
<dbReference type="PROSITE" id="PS51309">
    <property type="entry name" value="PABC"/>
    <property type="match status" value="1"/>
</dbReference>
<dbReference type="EMBL" id="QGKW02000276">
    <property type="protein sequence ID" value="KAF2608393.1"/>
    <property type="molecule type" value="Genomic_DNA"/>
</dbReference>
<dbReference type="Pfam" id="PF00658">
    <property type="entry name" value="MLLE"/>
    <property type="match status" value="1"/>
</dbReference>
<gene>
    <name evidence="2" type="ORF">F2Q68_00045666</name>
</gene>
<dbReference type="GO" id="GO:0090263">
    <property type="term" value="P:positive regulation of canonical Wnt signaling pathway"/>
    <property type="evidence" value="ECO:0007669"/>
    <property type="project" value="TreeGrafter"/>
</dbReference>
<dbReference type="PANTHER" id="PTHR46276:SF1">
    <property type="entry name" value="E3 UBIQUITIN-PROTEIN LIGASE UBR5"/>
    <property type="match status" value="1"/>
</dbReference>
<dbReference type="GO" id="GO:0000209">
    <property type="term" value="P:protein polyubiquitination"/>
    <property type="evidence" value="ECO:0007669"/>
    <property type="project" value="TreeGrafter"/>
</dbReference>